<dbReference type="SFLD" id="SFLDS00029">
    <property type="entry name" value="Radical_SAM"/>
    <property type="match status" value="1"/>
</dbReference>
<dbReference type="STRING" id="1111735.GCA_000428045_00304"/>
<dbReference type="Pfam" id="PF00919">
    <property type="entry name" value="UPF0004"/>
    <property type="match status" value="1"/>
</dbReference>
<dbReference type="PROSITE" id="PS01278">
    <property type="entry name" value="MTTASE_RADICAL"/>
    <property type="match status" value="1"/>
</dbReference>
<reference evidence="11 12" key="1">
    <citation type="submission" date="2017-11" db="EMBL/GenBank/DDBJ databases">
        <title>Genome-resolved metagenomics identifies genetic mobility, metabolic interactions, and unexpected diversity in perchlorate-reducing communities.</title>
        <authorList>
            <person name="Barnum T.P."/>
            <person name="Figueroa I.A."/>
            <person name="Carlstrom C.I."/>
            <person name="Lucas L.N."/>
            <person name="Engelbrektson A.L."/>
            <person name="Coates J.D."/>
        </authorList>
    </citation>
    <scope>NUCLEOTIDE SEQUENCE [LARGE SCALE GENOMIC DNA]</scope>
    <source>
        <strain evidence="11">BM301</strain>
    </source>
</reference>
<dbReference type="EMBL" id="PKUN01000021">
    <property type="protein sequence ID" value="PLX61250.1"/>
    <property type="molecule type" value="Genomic_DNA"/>
</dbReference>
<dbReference type="InterPro" id="IPR005839">
    <property type="entry name" value="Methylthiotransferase"/>
</dbReference>
<dbReference type="GO" id="GO:0046872">
    <property type="term" value="F:metal ion binding"/>
    <property type="evidence" value="ECO:0007669"/>
    <property type="project" value="UniProtKB-KW"/>
</dbReference>
<evidence type="ECO:0000256" key="7">
    <source>
        <dbReference type="ARBA" id="ARBA00023004"/>
    </source>
</evidence>
<evidence type="ECO:0000256" key="4">
    <source>
        <dbReference type="ARBA" id="ARBA00022679"/>
    </source>
</evidence>
<keyword evidence="3" id="KW-0963">Cytoplasm</keyword>
<dbReference type="Gene3D" id="3.80.30.20">
    <property type="entry name" value="tm_1862 like domain"/>
    <property type="match status" value="1"/>
</dbReference>
<feature type="domain" description="Radical SAM core" evidence="10">
    <location>
        <begin position="131"/>
        <end position="358"/>
    </location>
</feature>
<dbReference type="PANTHER" id="PTHR11918">
    <property type="entry name" value="RADICAL SAM PROTEINS"/>
    <property type="match status" value="1"/>
</dbReference>
<dbReference type="PROSITE" id="PS51918">
    <property type="entry name" value="RADICAL_SAM"/>
    <property type="match status" value="1"/>
</dbReference>
<organism evidence="11 12">
    <name type="scientific">Sedimenticola selenatireducens</name>
    <dbReference type="NCBI Taxonomy" id="191960"/>
    <lineage>
        <taxon>Bacteria</taxon>
        <taxon>Pseudomonadati</taxon>
        <taxon>Pseudomonadota</taxon>
        <taxon>Gammaproteobacteria</taxon>
        <taxon>Chromatiales</taxon>
        <taxon>Sedimenticolaceae</taxon>
        <taxon>Sedimenticola</taxon>
    </lineage>
</organism>
<evidence type="ECO:0000256" key="5">
    <source>
        <dbReference type="ARBA" id="ARBA00022691"/>
    </source>
</evidence>
<dbReference type="GO" id="GO:0051539">
    <property type="term" value="F:4 iron, 4 sulfur cluster binding"/>
    <property type="evidence" value="ECO:0007669"/>
    <property type="project" value="UniProtKB-KW"/>
</dbReference>
<evidence type="ECO:0000259" key="9">
    <source>
        <dbReference type="PROSITE" id="PS51449"/>
    </source>
</evidence>
<dbReference type="Gene3D" id="3.40.50.12160">
    <property type="entry name" value="Methylthiotransferase, N-terminal domain"/>
    <property type="match status" value="1"/>
</dbReference>
<dbReference type="InterPro" id="IPR058240">
    <property type="entry name" value="rSAM_sf"/>
</dbReference>
<evidence type="ECO:0000256" key="1">
    <source>
        <dbReference type="ARBA" id="ARBA00001966"/>
    </source>
</evidence>
<comment type="cofactor">
    <cofactor evidence="1">
        <name>[4Fe-4S] cluster</name>
        <dbReference type="ChEBI" id="CHEBI:49883"/>
    </cofactor>
</comment>
<dbReference type="PROSITE" id="PS51449">
    <property type="entry name" value="MTTASE_N"/>
    <property type="match status" value="1"/>
</dbReference>
<gene>
    <name evidence="11" type="ORF">C0630_12605</name>
</gene>
<feature type="domain" description="MTTase N-terminal" evidence="9">
    <location>
        <begin position="1"/>
        <end position="113"/>
    </location>
</feature>
<dbReference type="Pfam" id="PF04055">
    <property type="entry name" value="Radical_SAM"/>
    <property type="match status" value="1"/>
</dbReference>
<evidence type="ECO:0000259" key="10">
    <source>
        <dbReference type="PROSITE" id="PS51918"/>
    </source>
</evidence>
<dbReference type="InterPro" id="IPR020612">
    <property type="entry name" value="Methylthiotransferase_CS"/>
</dbReference>
<keyword evidence="2" id="KW-0004">4Fe-4S</keyword>
<evidence type="ECO:0000313" key="12">
    <source>
        <dbReference type="Proteomes" id="UP000235015"/>
    </source>
</evidence>
<dbReference type="NCBIfam" id="TIGR00089">
    <property type="entry name" value="MiaB/RimO family radical SAM methylthiotransferase"/>
    <property type="match status" value="1"/>
</dbReference>
<keyword evidence="8" id="KW-0411">Iron-sulfur</keyword>
<dbReference type="GO" id="GO:0035598">
    <property type="term" value="F:tRNA (N(6)-L-threonylcarbamoyladenosine(37)-C(2))-methylthiotransferase activity"/>
    <property type="evidence" value="ECO:0007669"/>
    <property type="project" value="TreeGrafter"/>
</dbReference>
<name>A0A2N6CVL5_9GAMM</name>
<dbReference type="InterPro" id="IPR006467">
    <property type="entry name" value="MiaB-like_bact"/>
</dbReference>
<comment type="caution">
    <text evidence="11">The sequence shown here is derived from an EMBL/GenBank/DDBJ whole genome shotgun (WGS) entry which is preliminary data.</text>
</comment>
<evidence type="ECO:0000256" key="3">
    <source>
        <dbReference type="ARBA" id="ARBA00022490"/>
    </source>
</evidence>
<keyword evidence="7" id="KW-0408">Iron</keyword>
<evidence type="ECO:0000313" key="11">
    <source>
        <dbReference type="EMBL" id="PLX61250.1"/>
    </source>
</evidence>
<dbReference type="Proteomes" id="UP000235015">
    <property type="component" value="Unassembled WGS sequence"/>
</dbReference>
<accession>A0A2N6CVL5</accession>
<dbReference type="FunFam" id="3.80.30.20:FF:000001">
    <property type="entry name" value="tRNA-2-methylthio-N(6)-dimethylallyladenosine synthase 2"/>
    <property type="match status" value="1"/>
</dbReference>
<keyword evidence="6" id="KW-0479">Metal-binding</keyword>
<evidence type="ECO:0000256" key="6">
    <source>
        <dbReference type="ARBA" id="ARBA00022723"/>
    </source>
</evidence>
<protein>
    <submittedName>
        <fullName evidence="11">tRNA (N(6)-L-threonylcarbamoyladenosine(37)-C(2))-methylthiotransferase MtaB</fullName>
    </submittedName>
</protein>
<dbReference type="SMART" id="SM00729">
    <property type="entry name" value="Elp3"/>
    <property type="match status" value="1"/>
</dbReference>
<dbReference type="InterPro" id="IPR013848">
    <property type="entry name" value="Methylthiotransferase_N"/>
</dbReference>
<proteinExistence type="predicted"/>
<dbReference type="NCBIfam" id="TIGR01579">
    <property type="entry name" value="MiaB-like-C"/>
    <property type="match status" value="1"/>
</dbReference>
<dbReference type="PANTHER" id="PTHR11918:SF45">
    <property type="entry name" value="THREONYLCARBAMOYLADENOSINE TRNA METHYLTHIOTRANSFERASE"/>
    <property type="match status" value="1"/>
</dbReference>
<dbReference type="InterPro" id="IPR006638">
    <property type="entry name" value="Elp3/MiaA/NifB-like_rSAM"/>
</dbReference>
<dbReference type="InterPro" id="IPR038135">
    <property type="entry name" value="Methylthiotransferase_N_sf"/>
</dbReference>
<dbReference type="SFLD" id="SFLDG01082">
    <property type="entry name" value="B12-binding_domain_containing"/>
    <property type="match status" value="1"/>
</dbReference>
<dbReference type="AlphaFoldDB" id="A0A2N6CVL5"/>
<keyword evidence="4 11" id="KW-0808">Transferase</keyword>
<evidence type="ECO:0000256" key="2">
    <source>
        <dbReference type="ARBA" id="ARBA00022485"/>
    </source>
</evidence>
<keyword evidence="5" id="KW-0949">S-adenosyl-L-methionine</keyword>
<dbReference type="SFLD" id="SFLDG01061">
    <property type="entry name" value="methylthiotransferase"/>
    <property type="match status" value="1"/>
</dbReference>
<sequence>MRIHLKTLGCRLNEAELETWSRDFESRGHQITPRLADADLVVVNTCAVTGEAVRKSRKLLNRAQRHNPRSKLVVSGCYATLNPNENVRSLGVDLVVDNRDKERLVEIATRELDLHAMPEQATAPGESSLLSHGRQRAFIKIQDGCRYQCTFCIVTVARGEERSRPIDQVVAEINDRVQQGFHEVVLTGVHIGGYGSDTGSDLYQLIRAVLERTTIQRLRLGAVEPWDLPENFWDLFENPRLMPHLHLPIQSGADSVLKRMARRCKNDEFQRLAEQARRRVPDINLTTDIIVGFPGETDQEWQQTLAFVEQIGFGHLHIFAYSPRPGTRAALLPDPIPRDVIRQRSEALHQLGERLKQQTLKRFSGRCFPVLVESATADPASGWSGYTPNFLRVSIPLLPGSDLENQVVDVRLQQLTDAGDALTATLEQETMF</sequence>
<dbReference type="InterPro" id="IPR007197">
    <property type="entry name" value="rSAM"/>
</dbReference>
<dbReference type="InterPro" id="IPR023404">
    <property type="entry name" value="rSAM_horseshoe"/>
</dbReference>
<evidence type="ECO:0000256" key="8">
    <source>
        <dbReference type="ARBA" id="ARBA00023014"/>
    </source>
</evidence>
<dbReference type="SUPFAM" id="SSF102114">
    <property type="entry name" value="Radical SAM enzymes"/>
    <property type="match status" value="1"/>
</dbReference>